<dbReference type="EMBL" id="JAERQM010000001">
    <property type="protein sequence ID" value="MBU8543366.1"/>
    <property type="molecule type" value="Genomic_DNA"/>
</dbReference>
<feature type="region of interest" description="Disordered" evidence="1">
    <location>
        <begin position="436"/>
        <end position="464"/>
    </location>
</feature>
<dbReference type="Pfam" id="PF04940">
    <property type="entry name" value="BLUF"/>
    <property type="match status" value="1"/>
</dbReference>
<evidence type="ECO:0000259" key="2">
    <source>
        <dbReference type="PROSITE" id="PS50925"/>
    </source>
</evidence>
<sequence>MAFSAGIGARTDARQGSTPPPLATIVYRSRAVAPLPGPALRHLVQTAQARNQGEAITGVMLYDDTHFFQWLEGPPDGVDRVMHSIHNDRRHTDVEILSRRRSPARRFSGWDMKFAAPGARTFAWPDEVIEPPAEVIENLRRQPKAAPGLLVRLSPVPLDPTQAGGQEAAALVRTALGQASAAVLKSVIRDSVIPMLLQRHGRDSTETMPPAVNPRAAELAELLIASDQTAALDLIRELRGGDADPRHLYAPLFEPAARSLGDLWNNDICSEFEVTLGLCRLQTAVRLLGVDVPRGIPLGDLPNVLVAPVPGELHQLMAGLDSEWLTGAGWAPQIAFPTSDRALQDLLSASWIDVLDLSLSAAFRREDSLPRLAKTIAKARRASRNPALLVVVGGRAFVEDGTAGPGVGADLASRSSENVDQRIIQGMRVEAALRDADGAGTSPRRRIPPVRGMASAPGKHLAEA</sequence>
<name>A0ABS6H4P7_9PROT</name>
<evidence type="ECO:0000256" key="1">
    <source>
        <dbReference type="SAM" id="MobiDB-lite"/>
    </source>
</evidence>
<proteinExistence type="predicted"/>
<evidence type="ECO:0000313" key="4">
    <source>
        <dbReference type="Proteomes" id="UP000689967"/>
    </source>
</evidence>
<keyword evidence="4" id="KW-1185">Reference proteome</keyword>
<feature type="region of interest" description="Disordered" evidence="1">
    <location>
        <begin position="1"/>
        <end position="21"/>
    </location>
</feature>
<dbReference type="PROSITE" id="PS50925">
    <property type="entry name" value="BLUF"/>
    <property type="match status" value="1"/>
</dbReference>
<dbReference type="SMART" id="SM01034">
    <property type="entry name" value="BLUF"/>
    <property type="match status" value="1"/>
</dbReference>
<feature type="domain" description="BLUF" evidence="2">
    <location>
        <begin position="22"/>
        <end position="113"/>
    </location>
</feature>
<accession>A0ABS6H4P7</accession>
<gene>
    <name evidence="3" type="ORF">JJQ90_06590</name>
</gene>
<dbReference type="Proteomes" id="UP000689967">
    <property type="component" value="Unassembled WGS sequence"/>
</dbReference>
<protein>
    <submittedName>
        <fullName evidence="3">BLUF domain-containing protein</fullName>
    </submittedName>
</protein>
<evidence type="ECO:0000313" key="3">
    <source>
        <dbReference type="EMBL" id="MBU8543366.1"/>
    </source>
</evidence>
<organism evidence="3 4">
    <name type="scientific">Falsiroseomonas oleicola</name>
    <dbReference type="NCBI Taxonomy" id="2801474"/>
    <lineage>
        <taxon>Bacteria</taxon>
        <taxon>Pseudomonadati</taxon>
        <taxon>Pseudomonadota</taxon>
        <taxon>Alphaproteobacteria</taxon>
        <taxon>Acetobacterales</taxon>
        <taxon>Roseomonadaceae</taxon>
        <taxon>Falsiroseomonas</taxon>
    </lineage>
</organism>
<reference evidence="3 4" key="1">
    <citation type="submission" date="2021-01" db="EMBL/GenBank/DDBJ databases">
        <title>Roseomonas sp. nov, a bacterium isolated from an oil production mixture in Yumen Oilfield.</title>
        <authorList>
            <person name="Wu D."/>
        </authorList>
    </citation>
    <scope>NUCLEOTIDE SEQUENCE [LARGE SCALE GENOMIC DNA]</scope>
    <source>
        <strain evidence="3 4">ROY-5-3</strain>
    </source>
</reference>
<comment type="caution">
    <text evidence="3">The sequence shown here is derived from an EMBL/GenBank/DDBJ whole genome shotgun (WGS) entry which is preliminary data.</text>
</comment>
<dbReference type="RefSeq" id="WP_216873632.1">
    <property type="nucleotide sequence ID" value="NZ_JAERQM010000001.1"/>
</dbReference>
<dbReference type="InterPro" id="IPR007024">
    <property type="entry name" value="BLUF_domain"/>
</dbReference>